<reference evidence="3" key="2">
    <citation type="submission" date="2020-09" db="EMBL/GenBank/DDBJ databases">
        <authorList>
            <person name="Sun Q."/>
            <person name="Ohkuma M."/>
        </authorList>
    </citation>
    <scope>NUCLEOTIDE SEQUENCE</scope>
    <source>
        <strain evidence="3">JCM 3091</strain>
    </source>
</reference>
<dbReference type="AlphaFoldDB" id="A0A8J3FHT7"/>
<evidence type="ECO:0000313" key="4">
    <source>
        <dbReference type="Proteomes" id="UP000662200"/>
    </source>
</evidence>
<feature type="transmembrane region" description="Helical" evidence="2">
    <location>
        <begin position="399"/>
        <end position="417"/>
    </location>
</feature>
<dbReference type="EMBL" id="BMQC01000003">
    <property type="protein sequence ID" value="GGK22481.1"/>
    <property type="molecule type" value="Genomic_DNA"/>
</dbReference>
<keyword evidence="2" id="KW-0812">Transmembrane</keyword>
<accession>A0A8J3FHT7</accession>
<dbReference type="RefSeq" id="WP_189113331.1">
    <property type="nucleotide sequence ID" value="NZ_BMQC01000003.1"/>
</dbReference>
<feature type="compositionally biased region" description="Pro residues" evidence="1">
    <location>
        <begin position="921"/>
        <end position="933"/>
    </location>
</feature>
<feature type="transmembrane region" description="Helical" evidence="2">
    <location>
        <begin position="200"/>
        <end position="221"/>
    </location>
</feature>
<feature type="region of interest" description="Disordered" evidence="1">
    <location>
        <begin position="669"/>
        <end position="688"/>
    </location>
</feature>
<organism evidence="3 4">
    <name type="scientific">Pilimelia terevasa</name>
    <dbReference type="NCBI Taxonomy" id="53372"/>
    <lineage>
        <taxon>Bacteria</taxon>
        <taxon>Bacillati</taxon>
        <taxon>Actinomycetota</taxon>
        <taxon>Actinomycetes</taxon>
        <taxon>Micromonosporales</taxon>
        <taxon>Micromonosporaceae</taxon>
        <taxon>Pilimelia</taxon>
    </lineage>
</organism>
<keyword evidence="4" id="KW-1185">Reference proteome</keyword>
<proteinExistence type="predicted"/>
<evidence type="ECO:0000313" key="3">
    <source>
        <dbReference type="EMBL" id="GGK22481.1"/>
    </source>
</evidence>
<protein>
    <submittedName>
        <fullName evidence="3">Uncharacterized protein</fullName>
    </submittedName>
</protein>
<feature type="region of interest" description="Disordered" evidence="1">
    <location>
        <begin position="916"/>
        <end position="939"/>
    </location>
</feature>
<name>A0A8J3FHT7_9ACTN</name>
<gene>
    <name evidence="3" type="ORF">GCM10010124_13760</name>
</gene>
<keyword evidence="2" id="KW-0472">Membrane</keyword>
<reference evidence="3" key="1">
    <citation type="journal article" date="2014" name="Int. J. Syst. Evol. Microbiol.">
        <title>Complete genome sequence of Corynebacterium casei LMG S-19264T (=DSM 44701T), isolated from a smear-ripened cheese.</title>
        <authorList>
            <consortium name="US DOE Joint Genome Institute (JGI-PGF)"/>
            <person name="Walter F."/>
            <person name="Albersmeier A."/>
            <person name="Kalinowski J."/>
            <person name="Ruckert C."/>
        </authorList>
    </citation>
    <scope>NUCLEOTIDE SEQUENCE</scope>
    <source>
        <strain evidence="3">JCM 3091</strain>
    </source>
</reference>
<comment type="caution">
    <text evidence="3">The sequence shown here is derived from an EMBL/GenBank/DDBJ whole genome shotgun (WGS) entry which is preliminary data.</text>
</comment>
<keyword evidence="2" id="KW-1133">Transmembrane helix</keyword>
<sequence>MTGSVRRRWVAAGAPPPAPGAAGAHPGGVPAPRAGGGPAGEPPHPLAALLTAVTAVDRRRRLARPVVALATAPPGSADLVGAVGALLDAAAPRVAHAVVDAAAHPEVRGLLDAAVAQLERPGSGWRPLPFPRYRDVVAIADLRLTAAGVDRRAAAVRAAIGPPNTGAPRATEPMVSMLTAAGTVAALSAGQAGGTRLSTALYALGVALLCVVLGLAARRLWAVVGPRWRLRRLGRRGVGVERGAGVLAEATTWTADAVASARDPAAARLRRDRVLVAAFLADLRAAHGRRWWGNWRTAYPVLVLGDRAGGPAAAALLGGHAASADARALVVVTDRPHPDARYRPLAQWEAYRAPWAGGADATRPWALTLDAAAVAGLAAATAGPVARPPRRAERARNRLLAAALGAGLLAGTGVVAYRSLVWACRPGVSGENVVTVDGQEVGYRLCGAPFGGAASRSARYEKLIYAENRRVERLHREQPGRRPLTLVLLTALTRPSGDARTSQVAESEDLAGAYAVQLAANNDGPSGGPLLRLAVANAGAASRLVDHTVTRLGALLAADPTVRGGVVTLDSREPVKRALARLDPARFVMISPTMTAEDLVETLPRFFQMIAPNSMQAELVRRYVDRVAPGARLVDVYRAGAEDPDNRDAYVMTLRDELARRFGPRFRQWRWTRPGEPPGPGRDGPMTPALCGGTNQVLFFGGRYTDFRDFTWDLVDTCNGRIPLLVADDSTSRFIADRDLAASAPPGLAVVMATKSVLLSCRRLLDDRFAGATAGPAGTGVAPRLQFRRDIAALQRCAGAERAGERADELTDLAGGWAATSYEAVRLLHWAAWRADPPQPGTAAAGPLAERMAAVLHGGTQQVPLPYGVNSPVRFDADRVSRNRRTSLVCLRDLTAAAVSGTAADLAVEVARQGTAYPADGPEPVPVTCPPPGAARAAR</sequence>
<feature type="region of interest" description="Disordered" evidence="1">
    <location>
        <begin position="1"/>
        <end position="43"/>
    </location>
</feature>
<feature type="compositionally biased region" description="Low complexity" evidence="1">
    <location>
        <begin position="20"/>
        <end position="33"/>
    </location>
</feature>
<evidence type="ECO:0000256" key="1">
    <source>
        <dbReference type="SAM" id="MobiDB-lite"/>
    </source>
</evidence>
<evidence type="ECO:0000256" key="2">
    <source>
        <dbReference type="SAM" id="Phobius"/>
    </source>
</evidence>
<dbReference type="Proteomes" id="UP000662200">
    <property type="component" value="Unassembled WGS sequence"/>
</dbReference>